<organism evidence="1 2">
    <name type="scientific">Geranomyces variabilis</name>
    <dbReference type="NCBI Taxonomy" id="109894"/>
    <lineage>
        <taxon>Eukaryota</taxon>
        <taxon>Fungi</taxon>
        <taxon>Fungi incertae sedis</taxon>
        <taxon>Chytridiomycota</taxon>
        <taxon>Chytridiomycota incertae sedis</taxon>
        <taxon>Chytridiomycetes</taxon>
        <taxon>Spizellomycetales</taxon>
        <taxon>Powellomycetaceae</taxon>
        <taxon>Geranomyces</taxon>
    </lineage>
</organism>
<sequence length="111" mass="12241">MSTPSDGDAVEDMDAERFANFRQHLHRVRQALETRFNNNNNDASAEGEEEGTLLTLHEILARVNESALAQDADADEFAVAEVRGALRTMTRENNGVWFQEEGGGAGSVMFI</sequence>
<reference evidence="1" key="1">
    <citation type="submission" date="2020-05" db="EMBL/GenBank/DDBJ databases">
        <title>Phylogenomic resolution of chytrid fungi.</title>
        <authorList>
            <person name="Stajich J.E."/>
            <person name="Amses K."/>
            <person name="Simmons R."/>
            <person name="Seto K."/>
            <person name="Myers J."/>
            <person name="Bonds A."/>
            <person name="Quandt C.A."/>
            <person name="Barry K."/>
            <person name="Liu P."/>
            <person name="Grigoriev I."/>
            <person name="Longcore J.E."/>
            <person name="James T.Y."/>
        </authorList>
    </citation>
    <scope>NUCLEOTIDE SEQUENCE</scope>
    <source>
        <strain evidence="1">JEL0379</strain>
    </source>
</reference>
<evidence type="ECO:0000313" key="2">
    <source>
        <dbReference type="Proteomes" id="UP001212152"/>
    </source>
</evidence>
<gene>
    <name evidence="1" type="ORF">HDU87_007569</name>
</gene>
<protein>
    <submittedName>
        <fullName evidence="1">Uncharacterized protein</fullName>
    </submittedName>
</protein>
<proteinExistence type="predicted"/>
<keyword evidence="2" id="KW-1185">Reference proteome</keyword>
<dbReference type="EMBL" id="JADGJQ010000070">
    <property type="protein sequence ID" value="KAJ3173408.1"/>
    <property type="molecule type" value="Genomic_DNA"/>
</dbReference>
<dbReference type="AlphaFoldDB" id="A0AAD5TGF3"/>
<name>A0AAD5TGF3_9FUNG</name>
<dbReference type="Proteomes" id="UP001212152">
    <property type="component" value="Unassembled WGS sequence"/>
</dbReference>
<accession>A0AAD5TGF3</accession>
<evidence type="ECO:0000313" key="1">
    <source>
        <dbReference type="EMBL" id="KAJ3173408.1"/>
    </source>
</evidence>
<comment type="caution">
    <text evidence="1">The sequence shown here is derived from an EMBL/GenBank/DDBJ whole genome shotgun (WGS) entry which is preliminary data.</text>
</comment>